<proteinExistence type="predicted"/>
<dbReference type="Pfam" id="PF03203">
    <property type="entry name" value="MerC"/>
    <property type="match status" value="1"/>
</dbReference>
<feature type="transmembrane region" description="Helical" evidence="1">
    <location>
        <begin position="21"/>
        <end position="44"/>
    </location>
</feature>
<dbReference type="EMBL" id="JBHSHD010000010">
    <property type="protein sequence ID" value="MFC4821325.1"/>
    <property type="molecule type" value="Genomic_DNA"/>
</dbReference>
<comment type="caution">
    <text evidence="2">The sequence shown here is derived from an EMBL/GenBank/DDBJ whole genome shotgun (WGS) entry which is preliminary data.</text>
</comment>
<feature type="transmembrane region" description="Helical" evidence="1">
    <location>
        <begin position="56"/>
        <end position="74"/>
    </location>
</feature>
<dbReference type="RefSeq" id="WP_380021608.1">
    <property type="nucleotide sequence ID" value="NZ_JBHSHD010000010.1"/>
</dbReference>
<keyword evidence="1" id="KW-0812">Transmembrane</keyword>
<gene>
    <name evidence="2" type="ORF">ACFO6Q_13405</name>
</gene>
<dbReference type="Proteomes" id="UP001595886">
    <property type="component" value="Unassembled WGS sequence"/>
</dbReference>
<sequence>MSSPSSRPSWFARFADRFGATASFLCAVHCALLPLVIAVLPMLGLGFLADHRFERFFVAFAGVLALSTLIIGFRRHQRFRAFWFLLPGIVLLVAGILIDVDHATVGHAVLVSIGGTLVALAHLVNLRLAHTHVHDAACGH</sequence>
<keyword evidence="3" id="KW-1185">Reference proteome</keyword>
<feature type="transmembrane region" description="Helical" evidence="1">
    <location>
        <begin position="104"/>
        <end position="124"/>
    </location>
</feature>
<evidence type="ECO:0000256" key="1">
    <source>
        <dbReference type="SAM" id="Phobius"/>
    </source>
</evidence>
<protein>
    <submittedName>
        <fullName evidence="2">MerC domain-containing protein</fullName>
    </submittedName>
</protein>
<name>A0ABV9QWA5_9GAMM</name>
<accession>A0ABV9QWA5</accession>
<evidence type="ECO:0000313" key="2">
    <source>
        <dbReference type="EMBL" id="MFC4821325.1"/>
    </source>
</evidence>
<keyword evidence="1" id="KW-0472">Membrane</keyword>
<dbReference type="InterPro" id="IPR004891">
    <property type="entry name" value="Mercury-R_MerC"/>
</dbReference>
<keyword evidence="1" id="KW-1133">Transmembrane helix</keyword>
<reference evidence="3" key="1">
    <citation type="journal article" date="2019" name="Int. J. Syst. Evol. Microbiol.">
        <title>The Global Catalogue of Microorganisms (GCM) 10K type strain sequencing project: providing services to taxonomists for standard genome sequencing and annotation.</title>
        <authorList>
            <consortium name="The Broad Institute Genomics Platform"/>
            <consortium name="The Broad Institute Genome Sequencing Center for Infectious Disease"/>
            <person name="Wu L."/>
            <person name="Ma J."/>
        </authorList>
    </citation>
    <scope>NUCLEOTIDE SEQUENCE [LARGE SCALE GENOMIC DNA]</scope>
    <source>
        <strain evidence="3">CCUG 30340</strain>
    </source>
</reference>
<organism evidence="2 3">
    <name type="scientific">Dokdonella ginsengisoli</name>
    <dbReference type="NCBI Taxonomy" id="363846"/>
    <lineage>
        <taxon>Bacteria</taxon>
        <taxon>Pseudomonadati</taxon>
        <taxon>Pseudomonadota</taxon>
        <taxon>Gammaproteobacteria</taxon>
        <taxon>Lysobacterales</taxon>
        <taxon>Rhodanobacteraceae</taxon>
        <taxon>Dokdonella</taxon>
    </lineage>
</organism>
<feature type="transmembrane region" description="Helical" evidence="1">
    <location>
        <begin position="81"/>
        <end position="98"/>
    </location>
</feature>
<evidence type="ECO:0000313" key="3">
    <source>
        <dbReference type="Proteomes" id="UP001595886"/>
    </source>
</evidence>